<accession>A0AAW2UWH2</accession>
<organism evidence="1">
    <name type="scientific">Sesamum latifolium</name>
    <dbReference type="NCBI Taxonomy" id="2727402"/>
    <lineage>
        <taxon>Eukaryota</taxon>
        <taxon>Viridiplantae</taxon>
        <taxon>Streptophyta</taxon>
        <taxon>Embryophyta</taxon>
        <taxon>Tracheophyta</taxon>
        <taxon>Spermatophyta</taxon>
        <taxon>Magnoliopsida</taxon>
        <taxon>eudicotyledons</taxon>
        <taxon>Gunneridae</taxon>
        <taxon>Pentapetalae</taxon>
        <taxon>asterids</taxon>
        <taxon>lamiids</taxon>
        <taxon>Lamiales</taxon>
        <taxon>Pedaliaceae</taxon>
        <taxon>Sesamum</taxon>
    </lineage>
</organism>
<name>A0AAW2UWH2_9LAMI</name>
<dbReference type="InterPro" id="IPR036397">
    <property type="entry name" value="RNaseH_sf"/>
</dbReference>
<gene>
    <name evidence="1" type="ORF">Slati_3117700</name>
</gene>
<dbReference type="AlphaFoldDB" id="A0AAW2UWH2"/>
<dbReference type="SUPFAM" id="SSF53098">
    <property type="entry name" value="Ribonuclease H-like"/>
    <property type="match status" value="1"/>
</dbReference>
<dbReference type="Gene3D" id="3.30.420.10">
    <property type="entry name" value="Ribonuclease H-like superfamily/Ribonuclease H"/>
    <property type="match status" value="1"/>
</dbReference>
<dbReference type="PANTHER" id="PTHR48475:SF2">
    <property type="entry name" value="RIBONUCLEASE H"/>
    <property type="match status" value="1"/>
</dbReference>
<dbReference type="GO" id="GO:0003676">
    <property type="term" value="F:nucleic acid binding"/>
    <property type="evidence" value="ECO:0007669"/>
    <property type="project" value="InterPro"/>
</dbReference>
<protein>
    <recommendedName>
        <fullName evidence="2">Integrase catalytic domain-containing protein</fullName>
    </recommendedName>
</protein>
<dbReference type="PANTHER" id="PTHR48475">
    <property type="entry name" value="RIBONUCLEASE H"/>
    <property type="match status" value="1"/>
</dbReference>
<reference evidence="1" key="1">
    <citation type="submission" date="2020-06" db="EMBL/GenBank/DDBJ databases">
        <authorList>
            <person name="Li T."/>
            <person name="Hu X."/>
            <person name="Zhang T."/>
            <person name="Song X."/>
            <person name="Zhang H."/>
            <person name="Dai N."/>
            <person name="Sheng W."/>
            <person name="Hou X."/>
            <person name="Wei L."/>
        </authorList>
    </citation>
    <scope>NUCLEOTIDE SEQUENCE</scope>
    <source>
        <strain evidence="1">KEN1</strain>
        <tissue evidence="1">Leaf</tissue>
    </source>
</reference>
<dbReference type="EMBL" id="JACGWN010000011">
    <property type="protein sequence ID" value="KAL0420948.1"/>
    <property type="molecule type" value="Genomic_DNA"/>
</dbReference>
<comment type="caution">
    <text evidence="1">The sequence shown here is derived from an EMBL/GenBank/DDBJ whole genome shotgun (WGS) entry which is preliminary data.</text>
</comment>
<reference evidence="1" key="2">
    <citation type="journal article" date="2024" name="Plant">
        <title>Genomic evolution and insights into agronomic trait innovations of Sesamum species.</title>
        <authorList>
            <person name="Miao H."/>
            <person name="Wang L."/>
            <person name="Qu L."/>
            <person name="Liu H."/>
            <person name="Sun Y."/>
            <person name="Le M."/>
            <person name="Wang Q."/>
            <person name="Wei S."/>
            <person name="Zheng Y."/>
            <person name="Lin W."/>
            <person name="Duan Y."/>
            <person name="Cao H."/>
            <person name="Xiong S."/>
            <person name="Wang X."/>
            <person name="Wei L."/>
            <person name="Li C."/>
            <person name="Ma Q."/>
            <person name="Ju M."/>
            <person name="Zhao R."/>
            <person name="Li G."/>
            <person name="Mu C."/>
            <person name="Tian Q."/>
            <person name="Mei H."/>
            <person name="Zhang T."/>
            <person name="Gao T."/>
            <person name="Zhang H."/>
        </authorList>
    </citation>
    <scope>NUCLEOTIDE SEQUENCE</scope>
    <source>
        <strain evidence="1">KEN1</strain>
    </source>
</reference>
<evidence type="ECO:0000313" key="1">
    <source>
        <dbReference type="EMBL" id="KAL0420948.1"/>
    </source>
</evidence>
<sequence length="178" mass="20599">MCKELKIRQYYTFAATPQSNGQTEVNNRTILQNLKTKLKEAKGNWVEELSGVLWAYRTTPRRSTGEFSFNLVYRIEKIVLVKIGEETLRVQQYESTNNNIERRIDLDLLEKLRNNANARTKAYKTMMAKAYNLKVRRRGFQVGDLVLRRAEATRNQGKLDAKWEGSCQGIEVVGNGTY</sequence>
<evidence type="ECO:0008006" key="2">
    <source>
        <dbReference type="Google" id="ProtNLM"/>
    </source>
</evidence>
<proteinExistence type="predicted"/>
<dbReference type="InterPro" id="IPR012337">
    <property type="entry name" value="RNaseH-like_sf"/>
</dbReference>